<gene>
    <name evidence="1" type="ORF">B842_10080</name>
</gene>
<evidence type="ECO:0000313" key="2">
    <source>
        <dbReference type="Proteomes" id="UP000031524"/>
    </source>
</evidence>
<organism evidence="1 2">
    <name type="scientific">Corynebacterium humireducens NBRC 106098 = DSM 45392</name>
    <dbReference type="NCBI Taxonomy" id="1223515"/>
    <lineage>
        <taxon>Bacteria</taxon>
        <taxon>Bacillati</taxon>
        <taxon>Actinomycetota</taxon>
        <taxon>Actinomycetes</taxon>
        <taxon>Mycobacteriales</taxon>
        <taxon>Corynebacteriaceae</taxon>
        <taxon>Corynebacterium</taxon>
    </lineage>
</organism>
<dbReference type="Proteomes" id="UP000031524">
    <property type="component" value="Chromosome"/>
</dbReference>
<accession>A0A0B5D4G6</accession>
<dbReference type="STRING" id="1223515.B842_10080"/>
<dbReference type="EMBL" id="CP005286">
    <property type="protein sequence ID" value="AJE33865.1"/>
    <property type="molecule type" value="Genomic_DNA"/>
</dbReference>
<proteinExistence type="predicted"/>
<name>A0A0B5D4G6_9CORY</name>
<evidence type="ECO:0000313" key="1">
    <source>
        <dbReference type="EMBL" id="AJE33865.1"/>
    </source>
</evidence>
<dbReference type="KEGG" id="chm:B842_10080"/>
<sequence>MANNAFSDNDPTVDLNSWFSGARMSRYAFHPAVEDLYVWNTRLSKALLEDIQHVEVLLRNRVDSALSPHYGSHWFNNTQIPFDHLARKSIGKAQRRAGGADAVPAPSGKIIAELSFDFWFFLLSSRYQTTVWPKLQATLIGSPPPSLAAFRGEVELIYRLRNRCAHHEPLVQASRPAEDSYLDRRQLALDRTARWICPAAADWILSHSRIAGLRELRPGNP</sequence>
<dbReference type="OrthoDB" id="3418622at2"/>
<reference evidence="1 2" key="1">
    <citation type="submission" date="2013-04" db="EMBL/GenBank/DDBJ databases">
        <title>Complete genome sequence of Corynebacterium humireducens DSM 45392(T), isolated from a wastewater-fed microbial fuel cell.</title>
        <authorList>
            <person name="Ruckert C."/>
            <person name="Albersmeier A."/>
            <person name="Kalinowski J."/>
        </authorList>
    </citation>
    <scope>NUCLEOTIDE SEQUENCE [LARGE SCALE GENOMIC DNA]</scope>
    <source>
        <strain evidence="2">MFC-5</strain>
    </source>
</reference>
<evidence type="ECO:0008006" key="3">
    <source>
        <dbReference type="Google" id="ProtNLM"/>
    </source>
</evidence>
<dbReference type="RefSeq" id="WP_040086512.1">
    <property type="nucleotide sequence ID" value="NZ_BCSU01000005.1"/>
</dbReference>
<keyword evidence="2" id="KW-1185">Reference proteome</keyword>
<dbReference type="HOGENOM" id="CLU_067089_1_0_11"/>
<dbReference type="AlphaFoldDB" id="A0A0B5D4G6"/>
<protein>
    <recommendedName>
        <fullName evidence="3">Abi-like protein</fullName>
    </recommendedName>
</protein>